<name>A0A804J1D9_MUSAM</name>
<dbReference type="AlphaFoldDB" id="A0A804J1D9"/>
<evidence type="ECO:0000313" key="4">
    <source>
        <dbReference type="Proteomes" id="UP000012960"/>
    </source>
</evidence>
<accession>A0A804J1D9</accession>
<sequence length="103" mass="11318">MAGLQRSAQTFRRSGSSGLVWDERFLSGDLNQQRKEEEGGSEFRELRHAQSFGSSGTTARRTAFRAGPVLPTADPPSPDASGCFLCGFLSKPKSTKRFKPTRH</sequence>
<dbReference type="EMBL" id="HG996470">
    <property type="protein sequence ID" value="CAG1837640.1"/>
    <property type="molecule type" value="Genomic_DNA"/>
</dbReference>
<dbReference type="InterPro" id="IPR031421">
    <property type="entry name" value="DUF4666"/>
</dbReference>
<feature type="compositionally biased region" description="Basic and acidic residues" evidence="1">
    <location>
        <begin position="28"/>
        <end position="48"/>
    </location>
</feature>
<evidence type="ECO:0000313" key="3">
    <source>
        <dbReference type="EnsemblPlants" id="Ma05_p05830.1"/>
    </source>
</evidence>
<feature type="region of interest" description="Disordered" evidence="1">
    <location>
        <begin position="28"/>
        <end position="77"/>
    </location>
</feature>
<dbReference type="PANTHER" id="PTHR33730:SF16">
    <property type="entry name" value="OS01G0174100 PROTEIN"/>
    <property type="match status" value="1"/>
</dbReference>
<protein>
    <submittedName>
        <fullName evidence="2">(wild Malaysian banana) hypothetical protein</fullName>
    </submittedName>
</protein>
<organism evidence="3 4">
    <name type="scientific">Musa acuminata subsp. malaccensis</name>
    <name type="common">Wild banana</name>
    <name type="synonym">Musa malaccensis</name>
    <dbReference type="NCBI Taxonomy" id="214687"/>
    <lineage>
        <taxon>Eukaryota</taxon>
        <taxon>Viridiplantae</taxon>
        <taxon>Streptophyta</taxon>
        <taxon>Embryophyta</taxon>
        <taxon>Tracheophyta</taxon>
        <taxon>Spermatophyta</taxon>
        <taxon>Magnoliopsida</taxon>
        <taxon>Liliopsida</taxon>
        <taxon>Zingiberales</taxon>
        <taxon>Musaceae</taxon>
        <taxon>Musa</taxon>
    </lineage>
</organism>
<keyword evidence="4" id="KW-1185">Reference proteome</keyword>
<reference evidence="2" key="1">
    <citation type="submission" date="2021-03" db="EMBL/GenBank/DDBJ databases">
        <authorList>
            <consortium name="Genoscope - CEA"/>
            <person name="William W."/>
        </authorList>
    </citation>
    <scope>NUCLEOTIDE SEQUENCE</scope>
    <source>
        <strain evidence="2">Doubled-haploid Pahang</strain>
    </source>
</reference>
<reference evidence="3" key="2">
    <citation type="submission" date="2021-05" db="UniProtKB">
        <authorList>
            <consortium name="EnsemblPlants"/>
        </authorList>
    </citation>
    <scope>IDENTIFICATION</scope>
    <source>
        <strain evidence="3">subsp. malaccensis</strain>
    </source>
</reference>
<dbReference type="OMA" id="GLIWNDK"/>
<dbReference type="Gramene" id="Ma05_t05830.1">
    <property type="protein sequence ID" value="Ma05_p05830.1"/>
    <property type="gene ID" value="Ma05_g05830"/>
</dbReference>
<dbReference type="EnsemblPlants" id="Ma05_t05830.1">
    <property type="protein sequence ID" value="Ma05_p05830.1"/>
    <property type="gene ID" value="Ma05_g05830"/>
</dbReference>
<evidence type="ECO:0000256" key="1">
    <source>
        <dbReference type="SAM" id="MobiDB-lite"/>
    </source>
</evidence>
<dbReference type="Pfam" id="PF15697">
    <property type="entry name" value="DUF4666"/>
    <property type="match status" value="1"/>
</dbReference>
<dbReference type="Proteomes" id="UP000012960">
    <property type="component" value="Unplaced"/>
</dbReference>
<feature type="compositionally biased region" description="Polar residues" evidence="1">
    <location>
        <begin position="51"/>
        <end position="60"/>
    </location>
</feature>
<dbReference type="PANTHER" id="PTHR33730">
    <property type="entry name" value="OS05G0542732 PROTEIN-RELATED"/>
    <property type="match status" value="1"/>
</dbReference>
<dbReference type="InParanoid" id="A0A804J1D9"/>
<gene>
    <name evidence="2" type="ORF">GSMUA_258170.1</name>
</gene>
<evidence type="ECO:0000313" key="2">
    <source>
        <dbReference type="EMBL" id="CAG1837640.1"/>
    </source>
</evidence>
<proteinExistence type="predicted"/>